<name>A0A6J8DRC3_MYTCO</name>
<keyword evidence="3" id="KW-1185">Reference proteome</keyword>
<proteinExistence type="predicted"/>
<accession>A0A6J8DRC3</accession>
<sequence>MIQRPEKESSGENNQLEESENNHESVETTSVGDGDGNSPFRIFLPRPILTRHPPPAPGRDDDINVLRSVLDDILLKLEFSKTNERILFAPDFKIANNLFKLMDSNPKYQAFLPEFPVLHLRKSKITNLISAYKDSGLIHILQYMKDDENEKDWAKLLTIANIETATRNIWRLSTAIHVTLCIAFLNSLPKNEAQTLLRFFESSSSTQTFDDQFGNKFEEFIKVSCEQNATFCLHHEIMIHCDEIVAIGISERIGGKDGHNLLLASVKSSLPFSFLNGASSYAGFLFKIITGALLLDCFIRILSSHCTLCPTMIVKRKFWFDTFEEIDHRSA</sequence>
<gene>
    <name evidence="2" type="ORF">MCOR_43395</name>
</gene>
<evidence type="ECO:0000313" key="2">
    <source>
        <dbReference type="EMBL" id="CAC5410192.1"/>
    </source>
</evidence>
<organism evidence="2 3">
    <name type="scientific">Mytilus coruscus</name>
    <name type="common">Sea mussel</name>
    <dbReference type="NCBI Taxonomy" id="42192"/>
    <lineage>
        <taxon>Eukaryota</taxon>
        <taxon>Metazoa</taxon>
        <taxon>Spiralia</taxon>
        <taxon>Lophotrochozoa</taxon>
        <taxon>Mollusca</taxon>
        <taxon>Bivalvia</taxon>
        <taxon>Autobranchia</taxon>
        <taxon>Pteriomorphia</taxon>
        <taxon>Mytilida</taxon>
        <taxon>Mytiloidea</taxon>
        <taxon>Mytilidae</taxon>
        <taxon>Mytilinae</taxon>
        <taxon>Mytilus</taxon>
    </lineage>
</organism>
<dbReference type="Proteomes" id="UP000507470">
    <property type="component" value="Unassembled WGS sequence"/>
</dbReference>
<evidence type="ECO:0000256" key="1">
    <source>
        <dbReference type="SAM" id="MobiDB-lite"/>
    </source>
</evidence>
<reference evidence="2 3" key="1">
    <citation type="submission" date="2020-06" db="EMBL/GenBank/DDBJ databases">
        <authorList>
            <person name="Li R."/>
            <person name="Bekaert M."/>
        </authorList>
    </citation>
    <scope>NUCLEOTIDE SEQUENCE [LARGE SCALE GENOMIC DNA]</scope>
    <source>
        <strain evidence="3">wild</strain>
    </source>
</reference>
<feature type="region of interest" description="Disordered" evidence="1">
    <location>
        <begin position="1"/>
        <end position="40"/>
    </location>
</feature>
<evidence type="ECO:0000313" key="3">
    <source>
        <dbReference type="Proteomes" id="UP000507470"/>
    </source>
</evidence>
<dbReference type="OrthoDB" id="6156512at2759"/>
<feature type="compositionally biased region" description="Basic and acidic residues" evidence="1">
    <location>
        <begin position="1"/>
        <end position="10"/>
    </location>
</feature>
<dbReference type="EMBL" id="CACVKT020007742">
    <property type="protein sequence ID" value="CAC5410192.1"/>
    <property type="molecule type" value="Genomic_DNA"/>
</dbReference>
<dbReference type="AlphaFoldDB" id="A0A6J8DRC3"/>
<protein>
    <submittedName>
        <fullName evidence="2">Uncharacterized protein</fullName>
    </submittedName>
</protein>